<evidence type="ECO:0000256" key="4">
    <source>
        <dbReference type="ARBA" id="ARBA00022980"/>
    </source>
</evidence>
<dbReference type="PANTHER" id="PTHR13479">
    <property type="entry name" value="30S RIBOSOMAL PROTEIN S18"/>
    <property type="match status" value="1"/>
</dbReference>
<keyword evidence="6 10" id="KW-0687">Ribonucleoprotein</keyword>
<dbReference type="STRING" id="623744.A0A553N668"/>
<dbReference type="GO" id="GO:0003735">
    <property type="term" value="F:structural constituent of ribosome"/>
    <property type="evidence" value="ECO:0007669"/>
    <property type="project" value="InterPro"/>
</dbReference>
<dbReference type="EMBL" id="SRMA01027015">
    <property type="protein sequence ID" value="TRY60917.1"/>
    <property type="molecule type" value="Genomic_DNA"/>
</dbReference>
<comment type="similarity">
    <text evidence="2 10">Belongs to the bacterial ribosomal protein bS18 family.</text>
</comment>
<evidence type="ECO:0000313" key="11">
    <source>
        <dbReference type="EMBL" id="TRY60917.1"/>
    </source>
</evidence>
<dbReference type="OrthoDB" id="10066799at2759"/>
<reference evidence="11 12" key="1">
    <citation type="journal article" date="2019" name="Sci. Data">
        <title>Hybrid genome assembly and annotation of Danionella translucida.</title>
        <authorList>
            <person name="Kadobianskyi M."/>
            <person name="Schulze L."/>
            <person name="Schuelke M."/>
            <person name="Judkewitz B."/>
        </authorList>
    </citation>
    <scope>NUCLEOTIDE SEQUENCE [LARGE SCALE GENOMIC DNA]</scope>
    <source>
        <strain evidence="11 12">Bolton</strain>
    </source>
</reference>
<protein>
    <recommendedName>
        <fullName evidence="7">Small ribosomal subunit protein bS18m</fullName>
    </recommendedName>
    <alternativeName>
        <fullName evidence="9">28S ribosomal protein S18-1, mitochondrial</fullName>
    </alternativeName>
    <alternativeName>
        <fullName evidence="8">28S ribosomal protein S18c, mitochondrial</fullName>
    </alternativeName>
</protein>
<evidence type="ECO:0000256" key="10">
    <source>
        <dbReference type="RuleBase" id="RU003910"/>
    </source>
</evidence>
<evidence type="ECO:0000256" key="9">
    <source>
        <dbReference type="ARBA" id="ARBA00080084"/>
    </source>
</evidence>
<evidence type="ECO:0000256" key="5">
    <source>
        <dbReference type="ARBA" id="ARBA00023128"/>
    </source>
</evidence>
<sequence>MENPYKEPAEKCILCNETIDFRNVQLLSQFISPTTGRIYSRRLTGLCRKKQKEVSKAIKRARALGIMSVVMKDPLFMQDPDICG</sequence>
<dbReference type="GO" id="GO:0070181">
    <property type="term" value="F:small ribosomal subunit rRNA binding"/>
    <property type="evidence" value="ECO:0007669"/>
    <property type="project" value="TreeGrafter"/>
</dbReference>
<evidence type="ECO:0000256" key="2">
    <source>
        <dbReference type="ARBA" id="ARBA00005589"/>
    </source>
</evidence>
<evidence type="ECO:0000256" key="3">
    <source>
        <dbReference type="ARBA" id="ARBA00022946"/>
    </source>
</evidence>
<dbReference type="InterPro" id="IPR001648">
    <property type="entry name" value="Ribosomal_bS18"/>
</dbReference>
<evidence type="ECO:0000256" key="6">
    <source>
        <dbReference type="ARBA" id="ARBA00023274"/>
    </source>
</evidence>
<name>A0A553N668_9TELE</name>
<feature type="non-terminal residue" evidence="11">
    <location>
        <position position="84"/>
    </location>
</feature>
<dbReference type="InterPro" id="IPR036870">
    <property type="entry name" value="Ribosomal_bS18_sf"/>
</dbReference>
<organism evidence="11 12">
    <name type="scientific">Danionella cerebrum</name>
    <dbReference type="NCBI Taxonomy" id="2873325"/>
    <lineage>
        <taxon>Eukaryota</taxon>
        <taxon>Metazoa</taxon>
        <taxon>Chordata</taxon>
        <taxon>Craniata</taxon>
        <taxon>Vertebrata</taxon>
        <taxon>Euteleostomi</taxon>
        <taxon>Actinopterygii</taxon>
        <taxon>Neopterygii</taxon>
        <taxon>Teleostei</taxon>
        <taxon>Ostariophysi</taxon>
        <taxon>Cypriniformes</taxon>
        <taxon>Danionidae</taxon>
        <taxon>Danioninae</taxon>
        <taxon>Danionella</taxon>
    </lineage>
</organism>
<proteinExistence type="inferred from homology"/>
<dbReference type="SUPFAM" id="SSF46911">
    <property type="entry name" value="Ribosomal protein S18"/>
    <property type="match status" value="1"/>
</dbReference>
<dbReference type="PRINTS" id="PR00974">
    <property type="entry name" value="RIBOSOMALS18"/>
</dbReference>
<dbReference type="Gene3D" id="4.10.640.10">
    <property type="entry name" value="Ribosomal protein S18"/>
    <property type="match status" value="1"/>
</dbReference>
<keyword evidence="12" id="KW-1185">Reference proteome</keyword>
<dbReference type="FunFam" id="4.10.640.10:FF:000007">
    <property type="entry name" value="28S ribosomal protein S18c, mitochondrial"/>
    <property type="match status" value="1"/>
</dbReference>
<comment type="caution">
    <text evidence="11">The sequence shown here is derived from an EMBL/GenBank/DDBJ whole genome shotgun (WGS) entry which is preliminary data.</text>
</comment>
<dbReference type="Proteomes" id="UP000316079">
    <property type="component" value="Unassembled WGS sequence"/>
</dbReference>
<evidence type="ECO:0000256" key="7">
    <source>
        <dbReference type="ARBA" id="ARBA00035264"/>
    </source>
</evidence>
<evidence type="ECO:0000256" key="1">
    <source>
        <dbReference type="ARBA" id="ARBA00004173"/>
    </source>
</evidence>
<evidence type="ECO:0000313" key="12">
    <source>
        <dbReference type="Proteomes" id="UP000316079"/>
    </source>
</evidence>
<dbReference type="InterPro" id="IPR018275">
    <property type="entry name" value="Ribosomal_bS18_CS"/>
</dbReference>
<keyword evidence="4 10" id="KW-0689">Ribosomal protein</keyword>
<accession>A0A553N668</accession>
<dbReference type="AlphaFoldDB" id="A0A553N668"/>
<keyword evidence="3" id="KW-0809">Transit peptide</keyword>
<dbReference type="PANTHER" id="PTHR13479:SF40">
    <property type="entry name" value="SMALL RIBOSOMAL SUBUNIT PROTEIN BS18M"/>
    <property type="match status" value="1"/>
</dbReference>
<dbReference type="NCBIfam" id="TIGR00165">
    <property type="entry name" value="S18"/>
    <property type="match status" value="1"/>
</dbReference>
<evidence type="ECO:0000256" key="8">
    <source>
        <dbReference type="ARBA" id="ARBA00076783"/>
    </source>
</evidence>
<dbReference type="Pfam" id="PF01084">
    <property type="entry name" value="Ribosomal_S18"/>
    <property type="match status" value="1"/>
</dbReference>
<gene>
    <name evidence="11" type="ORF">DNTS_035175</name>
</gene>
<dbReference type="GO" id="GO:0005763">
    <property type="term" value="C:mitochondrial small ribosomal subunit"/>
    <property type="evidence" value="ECO:0007669"/>
    <property type="project" value="UniProtKB-ARBA"/>
</dbReference>
<dbReference type="GO" id="GO:0032543">
    <property type="term" value="P:mitochondrial translation"/>
    <property type="evidence" value="ECO:0007669"/>
    <property type="project" value="TreeGrafter"/>
</dbReference>
<comment type="subcellular location">
    <subcellularLocation>
        <location evidence="1">Mitochondrion</location>
    </subcellularLocation>
</comment>
<dbReference type="GO" id="GO:0005743">
    <property type="term" value="C:mitochondrial inner membrane"/>
    <property type="evidence" value="ECO:0007669"/>
    <property type="project" value="UniProtKB-ARBA"/>
</dbReference>
<keyword evidence="5" id="KW-0496">Mitochondrion</keyword>
<dbReference type="PROSITE" id="PS00057">
    <property type="entry name" value="RIBOSOMAL_S18"/>
    <property type="match status" value="1"/>
</dbReference>